<feature type="region of interest" description="Disordered" evidence="1">
    <location>
        <begin position="28"/>
        <end position="68"/>
    </location>
</feature>
<evidence type="ECO:0000313" key="3">
    <source>
        <dbReference type="Proteomes" id="UP000257109"/>
    </source>
</evidence>
<name>A0A371H8V3_MUCPR</name>
<evidence type="ECO:0000313" key="2">
    <source>
        <dbReference type="EMBL" id="RDX99231.1"/>
    </source>
</evidence>
<organism evidence="2 3">
    <name type="scientific">Mucuna pruriens</name>
    <name type="common">Velvet bean</name>
    <name type="synonym">Dolichos pruriens</name>
    <dbReference type="NCBI Taxonomy" id="157652"/>
    <lineage>
        <taxon>Eukaryota</taxon>
        <taxon>Viridiplantae</taxon>
        <taxon>Streptophyta</taxon>
        <taxon>Embryophyta</taxon>
        <taxon>Tracheophyta</taxon>
        <taxon>Spermatophyta</taxon>
        <taxon>Magnoliopsida</taxon>
        <taxon>eudicotyledons</taxon>
        <taxon>Gunneridae</taxon>
        <taxon>Pentapetalae</taxon>
        <taxon>rosids</taxon>
        <taxon>fabids</taxon>
        <taxon>Fabales</taxon>
        <taxon>Fabaceae</taxon>
        <taxon>Papilionoideae</taxon>
        <taxon>50 kb inversion clade</taxon>
        <taxon>NPAAA clade</taxon>
        <taxon>indigoferoid/millettioid clade</taxon>
        <taxon>Phaseoleae</taxon>
        <taxon>Mucuna</taxon>
    </lineage>
</organism>
<gene>
    <name evidence="2" type="ORF">CR513_17741</name>
</gene>
<dbReference type="AlphaFoldDB" id="A0A371H8V3"/>
<dbReference type="Proteomes" id="UP000257109">
    <property type="component" value="Unassembled WGS sequence"/>
</dbReference>
<comment type="caution">
    <text evidence="2">The sequence shown here is derived from an EMBL/GenBank/DDBJ whole genome shotgun (WGS) entry which is preliminary data.</text>
</comment>
<reference evidence="2" key="1">
    <citation type="submission" date="2018-05" db="EMBL/GenBank/DDBJ databases">
        <title>Draft genome of Mucuna pruriens seed.</title>
        <authorList>
            <person name="Nnadi N.E."/>
            <person name="Vos R."/>
            <person name="Hasami M.H."/>
            <person name="Devisetty U.K."/>
            <person name="Aguiy J.C."/>
        </authorList>
    </citation>
    <scope>NUCLEOTIDE SEQUENCE [LARGE SCALE GENOMIC DNA]</scope>
    <source>
        <strain evidence="2">JCA_2017</strain>
    </source>
</reference>
<dbReference type="EMBL" id="QJKJ01003277">
    <property type="protein sequence ID" value="RDX99231.1"/>
    <property type="molecule type" value="Genomic_DNA"/>
</dbReference>
<keyword evidence="3" id="KW-1185">Reference proteome</keyword>
<feature type="compositionally biased region" description="Basic and acidic residues" evidence="1">
    <location>
        <begin position="32"/>
        <end position="42"/>
    </location>
</feature>
<evidence type="ECO:0000256" key="1">
    <source>
        <dbReference type="SAM" id="MobiDB-lite"/>
    </source>
</evidence>
<proteinExistence type="predicted"/>
<accession>A0A371H8V3</accession>
<feature type="non-terminal residue" evidence="2">
    <location>
        <position position="1"/>
    </location>
</feature>
<sequence>MENVSHESNLVSINERKRIGEQGLKVMSQRNTETKKERERWEVGILDTNTEVGEKRKKPGKDTATVTGMAPGATGFDVGFVVGLNCIAFGALVTNPLLVVAVLPPEVLLYSHKVPKGMARVMVQATWLRTHKHPLLLPLRFPL</sequence>
<protein>
    <submittedName>
        <fullName evidence="2">Uncharacterized protein</fullName>
    </submittedName>
</protein>